<evidence type="ECO:0000256" key="1">
    <source>
        <dbReference type="SAM" id="MobiDB-lite"/>
    </source>
</evidence>
<evidence type="ECO:0000313" key="4">
    <source>
        <dbReference type="Proteomes" id="UP000039324"/>
    </source>
</evidence>
<feature type="compositionally biased region" description="Polar residues" evidence="1">
    <location>
        <begin position="537"/>
        <end position="560"/>
    </location>
</feature>
<keyword evidence="2" id="KW-1133">Transmembrane helix</keyword>
<feature type="transmembrane region" description="Helical" evidence="2">
    <location>
        <begin position="299"/>
        <end position="324"/>
    </location>
</feature>
<evidence type="ECO:0008006" key="5">
    <source>
        <dbReference type="Google" id="ProtNLM"/>
    </source>
</evidence>
<organism evidence="3 4">
    <name type="scientific">Plasmodiophora brassicae</name>
    <name type="common">Clubroot disease agent</name>
    <dbReference type="NCBI Taxonomy" id="37360"/>
    <lineage>
        <taxon>Eukaryota</taxon>
        <taxon>Sar</taxon>
        <taxon>Rhizaria</taxon>
        <taxon>Endomyxa</taxon>
        <taxon>Phytomyxea</taxon>
        <taxon>Plasmodiophorida</taxon>
        <taxon>Plasmodiophoridae</taxon>
        <taxon>Plasmodiophora</taxon>
    </lineage>
</organism>
<accession>A0A0G4J731</accession>
<protein>
    <recommendedName>
        <fullName evidence="5">PA domain-containing protein</fullName>
    </recommendedName>
</protein>
<feature type="transmembrane region" description="Helical" evidence="2">
    <location>
        <begin position="254"/>
        <end position="278"/>
    </location>
</feature>
<evidence type="ECO:0000313" key="3">
    <source>
        <dbReference type="EMBL" id="CEP03418.1"/>
    </source>
</evidence>
<dbReference type="EMBL" id="CDSF01000144">
    <property type="protein sequence ID" value="CEP03418.1"/>
    <property type="molecule type" value="Genomic_DNA"/>
</dbReference>
<feature type="transmembrane region" description="Helical" evidence="2">
    <location>
        <begin position="412"/>
        <end position="435"/>
    </location>
</feature>
<dbReference type="AlphaFoldDB" id="A0A0G4J731"/>
<keyword evidence="4" id="KW-1185">Reference proteome</keyword>
<sequence length="560" mass="62036">MASQTSVPCTWRPELRQLRRTVPDWALTEDTTPWHWADADLSSVAWTPILDRPSAFEQTVYRQALRADCRLTMRALLAGVCLAAAACATFDVIDSVEGFGSVSLYSPAISATVGPQKPLTNPFEGVIRVVVTDPCDPSDRGDLKDKIVVLGLDPPSTCSYEKMYLHFQAAGAKAVLFSKSRVTPGYNLYRRDAQLAAVTSRMDMMFLQISPSRKLHAALKTGMRARVSPDPNVWKPVFGSWYYQTFLRFLPGCVLIAAGLAAATFLTMHIRLISDSFLAQYSVERRTMRRRVTYIWERISGLQLMILLTEAVSATILGLALVIGGWCSTSNLPAPVVLYFMTAMSGEGFACSKMAAIVWNRKLHETFPVEKPSVMTRLFRGDWWWGSAALCLVPLSISTALSILMSQYHRTTAFQALVTATFLALQILVGSHIIYEVCRYHREVSRVAKSVQGTVNTTAVNTFLRRISRCVLMLSMSMAMQVVASLIIICFLQFFFSPPGWTIAYGLFLNGRAVDSASRVAMFRPIRRNNAPADGSRFTSPAKSSATSSIMRSKRTAGTM</sequence>
<reference evidence="3 4" key="1">
    <citation type="submission" date="2015-02" db="EMBL/GenBank/DDBJ databases">
        <authorList>
            <person name="Chooi Y.-H."/>
        </authorList>
    </citation>
    <scope>NUCLEOTIDE SEQUENCE [LARGE SCALE GENOMIC DNA]</scope>
    <source>
        <strain evidence="3">E3</strain>
    </source>
</reference>
<name>A0A0G4J731_PLABS</name>
<keyword evidence="2" id="KW-0812">Transmembrane</keyword>
<feature type="transmembrane region" description="Helical" evidence="2">
    <location>
        <begin position="471"/>
        <end position="496"/>
    </location>
</feature>
<proteinExistence type="predicted"/>
<evidence type="ECO:0000256" key="2">
    <source>
        <dbReference type="SAM" id="Phobius"/>
    </source>
</evidence>
<keyword evidence="2" id="KW-0472">Membrane</keyword>
<feature type="region of interest" description="Disordered" evidence="1">
    <location>
        <begin position="532"/>
        <end position="560"/>
    </location>
</feature>
<feature type="transmembrane region" description="Helical" evidence="2">
    <location>
        <begin position="383"/>
        <end position="406"/>
    </location>
</feature>
<feature type="transmembrane region" description="Helical" evidence="2">
    <location>
        <begin position="336"/>
        <end position="359"/>
    </location>
</feature>
<dbReference type="Proteomes" id="UP000039324">
    <property type="component" value="Unassembled WGS sequence"/>
</dbReference>
<gene>
    <name evidence="3" type="ORF">PBRA_003178</name>
</gene>